<evidence type="ECO:0000256" key="2">
    <source>
        <dbReference type="ARBA" id="ARBA00004834"/>
    </source>
</evidence>
<gene>
    <name evidence="11" type="ORF">NKR23_g5615</name>
</gene>
<evidence type="ECO:0000313" key="11">
    <source>
        <dbReference type="EMBL" id="KAJ9145002.1"/>
    </source>
</evidence>
<dbReference type="InterPro" id="IPR016840">
    <property type="entry name" value="Glyco_hydro_43_endo_a_Ara-ase"/>
</dbReference>
<dbReference type="GO" id="GO:0046558">
    <property type="term" value="F:arabinan endo-1,5-alpha-L-arabinosidase activity"/>
    <property type="evidence" value="ECO:0007669"/>
    <property type="project" value="UniProtKB-EC"/>
</dbReference>
<organism evidence="11 12">
    <name type="scientific">Pleurostoma richardsiae</name>
    <dbReference type="NCBI Taxonomy" id="41990"/>
    <lineage>
        <taxon>Eukaryota</taxon>
        <taxon>Fungi</taxon>
        <taxon>Dikarya</taxon>
        <taxon>Ascomycota</taxon>
        <taxon>Pezizomycotina</taxon>
        <taxon>Sordariomycetes</taxon>
        <taxon>Sordariomycetidae</taxon>
        <taxon>Calosphaeriales</taxon>
        <taxon>Pleurostomataceae</taxon>
        <taxon>Pleurostoma</taxon>
    </lineage>
</organism>
<dbReference type="InterPro" id="IPR050727">
    <property type="entry name" value="GH43_arabinanases"/>
</dbReference>
<dbReference type="Proteomes" id="UP001174694">
    <property type="component" value="Unassembled WGS sequence"/>
</dbReference>
<comment type="catalytic activity">
    <reaction evidence="1 7">
        <text>Endohydrolysis of (1-&gt;5)-alpha-arabinofuranosidic linkages in (1-&gt;5)-arabinans.</text>
        <dbReference type="EC" id="3.2.1.99"/>
    </reaction>
</comment>
<evidence type="ECO:0000256" key="8">
    <source>
        <dbReference type="PIRSR" id="PIRSR606710-1"/>
    </source>
</evidence>
<evidence type="ECO:0000313" key="12">
    <source>
        <dbReference type="Proteomes" id="UP001174694"/>
    </source>
</evidence>
<accession>A0AA38VQL9</accession>
<dbReference type="PANTHER" id="PTHR43301:SF3">
    <property type="entry name" value="ARABINAN ENDO-1,5-ALPHA-L-ARABINOSIDASE A-RELATED"/>
    <property type="match status" value="1"/>
</dbReference>
<comment type="caution">
    <text evidence="11">The sequence shown here is derived from an EMBL/GenBank/DDBJ whole genome shotgun (WGS) entry which is preliminary data.</text>
</comment>
<proteinExistence type="inferred from homology"/>
<dbReference type="Gene3D" id="2.115.10.20">
    <property type="entry name" value="Glycosyl hydrolase domain, family 43"/>
    <property type="match status" value="1"/>
</dbReference>
<evidence type="ECO:0000256" key="4">
    <source>
        <dbReference type="ARBA" id="ARBA00012586"/>
    </source>
</evidence>
<feature type="site" description="Important for catalytic activity, responsible for pKa modulation of the active site Glu and correct orientation of both the proton donor and substrate" evidence="9">
    <location>
        <position position="149"/>
    </location>
</feature>
<evidence type="ECO:0000256" key="1">
    <source>
        <dbReference type="ARBA" id="ARBA00000375"/>
    </source>
</evidence>
<evidence type="ECO:0000256" key="10">
    <source>
        <dbReference type="SAM" id="SignalP"/>
    </source>
</evidence>
<evidence type="ECO:0000256" key="6">
    <source>
        <dbReference type="ARBA" id="ARBA00023295"/>
    </source>
</evidence>
<name>A0AA38VQL9_9PEZI</name>
<evidence type="ECO:0000256" key="9">
    <source>
        <dbReference type="PIRSR" id="PIRSR606710-2"/>
    </source>
</evidence>
<keyword evidence="12" id="KW-1185">Reference proteome</keyword>
<comment type="pathway">
    <text evidence="2 7">Glycan metabolism; L-arabinan degradation.</text>
</comment>
<feature type="active site" description="Proton donor" evidence="8">
    <location>
        <position position="204"/>
    </location>
</feature>
<evidence type="ECO:0000256" key="5">
    <source>
        <dbReference type="ARBA" id="ARBA00022801"/>
    </source>
</evidence>
<evidence type="ECO:0000256" key="3">
    <source>
        <dbReference type="ARBA" id="ARBA00009865"/>
    </source>
</evidence>
<dbReference type="GO" id="GO:0005975">
    <property type="term" value="P:carbohydrate metabolic process"/>
    <property type="evidence" value="ECO:0007669"/>
    <property type="project" value="InterPro"/>
</dbReference>
<feature type="signal peptide" evidence="10">
    <location>
        <begin position="1"/>
        <end position="23"/>
    </location>
</feature>
<dbReference type="EC" id="3.2.1.99" evidence="4 7"/>
<keyword evidence="10" id="KW-0732">Signal</keyword>
<dbReference type="PANTHER" id="PTHR43301">
    <property type="entry name" value="ARABINAN ENDO-1,5-ALPHA-L-ARABINOSIDASE"/>
    <property type="match status" value="1"/>
</dbReference>
<dbReference type="InterPro" id="IPR006710">
    <property type="entry name" value="Glyco_hydro_43"/>
</dbReference>
<reference evidence="11" key="1">
    <citation type="submission" date="2022-07" db="EMBL/GenBank/DDBJ databases">
        <title>Fungi with potential for degradation of polypropylene.</title>
        <authorList>
            <person name="Gostincar C."/>
        </authorList>
    </citation>
    <scope>NUCLEOTIDE SEQUENCE</scope>
    <source>
        <strain evidence="11">EXF-13308</strain>
    </source>
</reference>
<protein>
    <recommendedName>
        <fullName evidence="4 7">Arabinan endo-1,5-alpha-L-arabinosidase</fullName>
        <ecNumber evidence="4 7">3.2.1.99</ecNumber>
    </recommendedName>
</protein>
<keyword evidence="5 7" id="KW-0378">Hydrolase</keyword>
<comment type="similarity">
    <text evidence="3 7">Belongs to the glycosyl hydrolase 43 family.</text>
</comment>
<dbReference type="EMBL" id="JANBVO010000015">
    <property type="protein sequence ID" value="KAJ9145002.1"/>
    <property type="molecule type" value="Genomic_DNA"/>
</dbReference>
<evidence type="ECO:0000256" key="7">
    <source>
        <dbReference type="PIRNR" id="PIRNR026534"/>
    </source>
</evidence>
<feature type="active site" description="Proton acceptor" evidence="8">
    <location>
        <position position="36"/>
    </location>
</feature>
<dbReference type="SUPFAM" id="SSF75005">
    <property type="entry name" value="Arabinanase/levansucrase/invertase"/>
    <property type="match status" value="1"/>
</dbReference>
<dbReference type="InterPro" id="IPR023296">
    <property type="entry name" value="Glyco_hydro_beta-prop_sf"/>
</dbReference>
<dbReference type="Pfam" id="PF04616">
    <property type="entry name" value="Glyco_hydro_43"/>
    <property type="match status" value="1"/>
</dbReference>
<dbReference type="PIRSF" id="PIRSF026534">
    <property type="entry name" value="Endo_alpha-L-arabinosidase"/>
    <property type="match status" value="1"/>
</dbReference>
<dbReference type="AlphaFoldDB" id="A0AA38VQL9"/>
<feature type="chain" id="PRO_5041313791" description="Arabinan endo-1,5-alpha-L-arabinosidase" evidence="10">
    <location>
        <begin position="24"/>
        <end position="325"/>
    </location>
</feature>
<sequence length="325" mass="34931">MKLPLRWLTVLLASLPIAVNAYANPVGCSGDCFTHDPAVIKRSDGTYFRFSTLYGIGIWTANDLSGPWTRAGSVISGASVINLPGNTELWAPDVSYIRGTYYLFYSVSTSGSQTSAIGFATSKSLDAGSWTDQGAVIASDPSKPYNAIDPNLVNGTGADQFYLQWGSYWGDIYQAQVAINDDYVFASGNQFQIAYNPAGIHQVEGAFVWPRGGYYYLFLSVGDCCTYDPLPPAGEEYHVVVCRSTSPTGPFVDKSGASCTAGGGTTVLASHDNVYAPGGQGIFSDPAHGDVFYYHYLDPTVGVDYSESKFGWNVLSWGTDGWPTI</sequence>
<keyword evidence="6 7" id="KW-0326">Glycosidase</keyword>
<dbReference type="CDD" id="cd18831">
    <property type="entry name" value="GH43_AnAbnA-like"/>
    <property type="match status" value="1"/>
</dbReference>